<evidence type="ECO:0000313" key="7">
    <source>
        <dbReference type="Proteomes" id="UP000444401"/>
    </source>
</evidence>
<keyword evidence="2" id="KW-0479">Metal-binding</keyword>
<dbReference type="InterPro" id="IPR036922">
    <property type="entry name" value="Rieske_2Fe-2S_sf"/>
</dbReference>
<dbReference type="Proteomes" id="UP000444401">
    <property type="component" value="Unassembled WGS sequence"/>
</dbReference>
<evidence type="ECO:0000259" key="5">
    <source>
        <dbReference type="PROSITE" id="PS51296"/>
    </source>
</evidence>
<name>A0ABW9UYR7_9SPHN</name>
<comment type="caution">
    <text evidence="6">The sequence shown here is derived from an EMBL/GenBank/DDBJ whole genome shotgun (WGS) entry which is preliminary data.</text>
</comment>
<keyword evidence="4" id="KW-0411">Iron-sulfur</keyword>
<proteinExistence type="predicted"/>
<dbReference type="Gene3D" id="2.102.10.10">
    <property type="entry name" value="Rieske [2Fe-2S] iron-sulphur domain"/>
    <property type="match status" value="1"/>
</dbReference>
<dbReference type="SUPFAM" id="SSF50022">
    <property type="entry name" value="ISP domain"/>
    <property type="match status" value="1"/>
</dbReference>
<evidence type="ECO:0000256" key="3">
    <source>
        <dbReference type="ARBA" id="ARBA00023004"/>
    </source>
</evidence>
<dbReference type="PROSITE" id="PS51296">
    <property type="entry name" value="RIESKE"/>
    <property type="match status" value="1"/>
</dbReference>
<evidence type="ECO:0000256" key="1">
    <source>
        <dbReference type="ARBA" id="ARBA00022714"/>
    </source>
</evidence>
<reference evidence="6 7" key="1">
    <citation type="submission" date="2019-12" db="EMBL/GenBank/DDBJ databases">
        <title>Genomic-based taxomic classification of the family Erythrobacteraceae.</title>
        <authorList>
            <person name="Xu L."/>
        </authorList>
    </citation>
    <scope>NUCLEOTIDE SEQUENCE [LARGE SCALE GENOMIC DNA]</scope>
    <source>
        <strain evidence="6 7">H32</strain>
    </source>
</reference>
<feature type="domain" description="Rieske" evidence="5">
    <location>
        <begin position="1"/>
        <end position="89"/>
    </location>
</feature>
<dbReference type="Pfam" id="PF00355">
    <property type="entry name" value="Rieske"/>
    <property type="match status" value="1"/>
</dbReference>
<sequence>MADGDVRRLCSPACGPIALFRVDGDFHAIADTCSHGQASLAEGWLEGFEVECPVHSGRFDIRSGAPLAFPVTEPVATYPTRRVEGVLLVIVPA</sequence>
<evidence type="ECO:0000313" key="6">
    <source>
        <dbReference type="EMBL" id="MXO69971.1"/>
    </source>
</evidence>
<protein>
    <submittedName>
        <fullName evidence="6">Rieske 2Fe-2S domain-containing protein</fullName>
    </submittedName>
</protein>
<evidence type="ECO:0000256" key="2">
    <source>
        <dbReference type="ARBA" id="ARBA00022723"/>
    </source>
</evidence>
<organism evidence="6 7">
    <name type="scientific">Pelagerythrobacter marinus</name>
    <dbReference type="NCBI Taxonomy" id="538382"/>
    <lineage>
        <taxon>Bacteria</taxon>
        <taxon>Pseudomonadati</taxon>
        <taxon>Pseudomonadota</taxon>
        <taxon>Alphaproteobacteria</taxon>
        <taxon>Sphingomonadales</taxon>
        <taxon>Erythrobacteraceae</taxon>
        <taxon>Pelagerythrobacter</taxon>
    </lineage>
</organism>
<gene>
    <name evidence="6" type="ORF">GRI72_14235</name>
</gene>
<dbReference type="EMBL" id="WTYO01000010">
    <property type="protein sequence ID" value="MXO69971.1"/>
    <property type="molecule type" value="Genomic_DNA"/>
</dbReference>
<keyword evidence="3" id="KW-0408">Iron</keyword>
<keyword evidence="7" id="KW-1185">Reference proteome</keyword>
<accession>A0ABW9UYR7</accession>
<evidence type="ECO:0000256" key="4">
    <source>
        <dbReference type="ARBA" id="ARBA00023014"/>
    </source>
</evidence>
<dbReference type="CDD" id="cd03528">
    <property type="entry name" value="Rieske_RO_ferredoxin"/>
    <property type="match status" value="1"/>
</dbReference>
<keyword evidence="1" id="KW-0001">2Fe-2S</keyword>
<dbReference type="InterPro" id="IPR017941">
    <property type="entry name" value="Rieske_2Fe-2S"/>
</dbReference>